<proteinExistence type="predicted"/>
<evidence type="ECO:0000313" key="2">
    <source>
        <dbReference type="Proteomes" id="UP000002878"/>
    </source>
</evidence>
<name>I2CCE7_BACAY</name>
<sequence length="42" mass="5062">MSDSGNHSYKWDKYGMITTIDYSENFIYIRSSNRVHQAFNRK</sequence>
<gene>
    <name evidence="1" type="ORF">MUS_4494</name>
</gene>
<dbReference type="Proteomes" id="UP000002878">
    <property type="component" value="Chromosome"/>
</dbReference>
<dbReference type="HOGENOM" id="CLU_3246696_0_0_9"/>
<protein>
    <submittedName>
        <fullName evidence="1">Uncharacterized protein</fullName>
    </submittedName>
</protein>
<dbReference type="EMBL" id="CP003332">
    <property type="protein sequence ID" value="AFJ64321.1"/>
    <property type="molecule type" value="Genomic_DNA"/>
</dbReference>
<evidence type="ECO:0000313" key="1">
    <source>
        <dbReference type="EMBL" id="AFJ64321.1"/>
    </source>
</evidence>
<organism evidence="1 2">
    <name type="scientific">Bacillus amyloliquefaciens (strain Y2)</name>
    <name type="common">Bacillus amyloliquefaciens subsp. plantarum (strain B9601-Y2)</name>
    <dbReference type="NCBI Taxonomy" id="1155777"/>
    <lineage>
        <taxon>Bacteria</taxon>
        <taxon>Bacillati</taxon>
        <taxon>Bacillota</taxon>
        <taxon>Bacilli</taxon>
        <taxon>Bacillales</taxon>
        <taxon>Bacillaceae</taxon>
        <taxon>Bacillus</taxon>
        <taxon>Bacillus amyloliquefaciens group</taxon>
    </lineage>
</organism>
<accession>I2CCE7</accession>
<dbReference type="KEGG" id="bqy:MUS_4494"/>
<dbReference type="AlphaFoldDB" id="I2CCE7"/>
<dbReference type="PATRIC" id="fig|1126211.3.peg.4278"/>
<reference evidence="1 2" key="1">
    <citation type="journal article" date="2012" name="J. Biotechnol.">
        <title>Genome sequence of the plant growth promoting strain Bacillus amyloliquefaciens subsp. plantarum B9601-Y2 and expression of mersacidin and other secondary metabolites.</title>
        <authorList>
            <person name="He P."/>
            <person name="Hao K."/>
            <person name="Blom J."/>
            <person name="Ruckert C."/>
            <person name="Vater J."/>
            <person name="Mao Z."/>
            <person name="Wu Y."/>
            <person name="Hou M."/>
            <person name="He P."/>
            <person name="He Y."/>
            <person name="Borriss R."/>
        </authorList>
    </citation>
    <scope>NUCLEOTIDE SEQUENCE [LARGE SCALE GENOMIC DNA]</scope>
    <source>
        <strain evidence="1">Y2</strain>
    </source>
</reference>